<dbReference type="PANTHER" id="PTHR30632:SF14">
    <property type="entry name" value="TUNGSTATE_MOLYBDATE_CHROMATE-BINDING PROTEIN MODA"/>
    <property type="match status" value="1"/>
</dbReference>
<dbReference type="Pfam" id="PF13531">
    <property type="entry name" value="SBP_bac_11"/>
    <property type="match status" value="1"/>
</dbReference>
<dbReference type="NCBIfam" id="TIGR01256">
    <property type="entry name" value="modA"/>
    <property type="match status" value="1"/>
</dbReference>
<dbReference type="OrthoDB" id="9785015at2"/>
<dbReference type="GO" id="GO:0015689">
    <property type="term" value="P:molybdate ion transport"/>
    <property type="evidence" value="ECO:0007669"/>
    <property type="project" value="InterPro"/>
</dbReference>
<keyword evidence="3 6" id="KW-0479">Metal-binding</keyword>
<dbReference type="InterPro" id="IPR044084">
    <property type="entry name" value="AvModA-like_subst-bd"/>
</dbReference>
<comment type="similarity">
    <text evidence="1">Belongs to the bacterial solute-binding protein ModA family.</text>
</comment>
<evidence type="ECO:0000256" key="2">
    <source>
        <dbReference type="ARBA" id="ARBA00022505"/>
    </source>
</evidence>
<sequence length="248" mass="26505">MYVKKLSRTLGVLSLILGSTVALADSVHVAVAANFTAAMKEIAADFEKSSGHHAVLSFGSTGKLYTQIVHGGAPFEVFLAADQRRPELMEQAGQASGRFTYAVGKLVLWSSDANRAVDEHSLSEDDFQKLAIANPKTAPYGAASVEVMRNLGLYQQLAPKLVLGDSISQTHQFVATGNAQLGFVALAQIALDGSGSRWPIPDNLYTPIRQDAVLLNRGKDNPAAPALIDYLKSDAARAVIQRYGYGSE</sequence>
<feature type="binding site" evidence="6">
    <location>
        <position position="167"/>
    </location>
    <ligand>
        <name>molybdate</name>
        <dbReference type="ChEBI" id="CHEBI:36264"/>
    </ligand>
</feature>
<dbReference type="Proteomes" id="UP000034410">
    <property type="component" value="Chromosome"/>
</dbReference>
<evidence type="ECO:0000256" key="1">
    <source>
        <dbReference type="ARBA" id="ARBA00009175"/>
    </source>
</evidence>
<dbReference type="KEGG" id="seds:AAY24_01425"/>
<dbReference type="EMBL" id="CP011412">
    <property type="protein sequence ID" value="AKH19224.1"/>
    <property type="molecule type" value="Genomic_DNA"/>
</dbReference>
<evidence type="ECO:0000313" key="9">
    <source>
        <dbReference type="Proteomes" id="UP000034410"/>
    </source>
</evidence>
<keyword evidence="9" id="KW-1185">Reference proteome</keyword>
<dbReference type="AlphaFoldDB" id="A0A0F7JV69"/>
<organism evidence="8 9">
    <name type="scientific">Sedimenticola thiotaurini</name>
    <dbReference type="NCBI Taxonomy" id="1543721"/>
    <lineage>
        <taxon>Bacteria</taxon>
        <taxon>Pseudomonadati</taxon>
        <taxon>Pseudomonadota</taxon>
        <taxon>Gammaproteobacteria</taxon>
        <taxon>Chromatiales</taxon>
        <taxon>Sedimenticolaceae</taxon>
        <taxon>Sedimenticola</taxon>
    </lineage>
</organism>
<proteinExistence type="inferred from homology"/>
<gene>
    <name evidence="8" type="ORF">AAY24_01425</name>
</gene>
<evidence type="ECO:0000256" key="3">
    <source>
        <dbReference type="ARBA" id="ARBA00022723"/>
    </source>
</evidence>
<name>A0A0F7JV69_9GAMM</name>
<dbReference type="SUPFAM" id="SSF53850">
    <property type="entry name" value="Periplasmic binding protein-like II"/>
    <property type="match status" value="1"/>
</dbReference>
<evidence type="ECO:0000313" key="8">
    <source>
        <dbReference type="EMBL" id="AKH19224.1"/>
    </source>
</evidence>
<dbReference type="Gene3D" id="3.40.190.10">
    <property type="entry name" value="Periplasmic binding protein-like II"/>
    <property type="match status" value="2"/>
</dbReference>
<dbReference type="GO" id="GO:0030973">
    <property type="term" value="F:molybdate ion binding"/>
    <property type="evidence" value="ECO:0007669"/>
    <property type="project" value="InterPro"/>
</dbReference>
<protein>
    <submittedName>
        <fullName evidence="8">Molybdate ABC transporter substrate-binding protein</fullName>
    </submittedName>
</protein>
<dbReference type="PANTHER" id="PTHR30632">
    <property type="entry name" value="MOLYBDATE-BINDING PERIPLASMIC PROTEIN"/>
    <property type="match status" value="1"/>
</dbReference>
<dbReference type="CDD" id="cd13539">
    <property type="entry name" value="PBP2_AvModA"/>
    <property type="match status" value="1"/>
</dbReference>
<feature type="chain" id="PRO_5002517217" evidence="7">
    <location>
        <begin position="25"/>
        <end position="248"/>
    </location>
</feature>
<dbReference type="PIRSF" id="PIRSF004846">
    <property type="entry name" value="ModA"/>
    <property type="match status" value="1"/>
</dbReference>
<evidence type="ECO:0000256" key="4">
    <source>
        <dbReference type="ARBA" id="ARBA00022729"/>
    </source>
</evidence>
<accession>A0A0F7JV69</accession>
<dbReference type="GO" id="GO:0046872">
    <property type="term" value="F:metal ion binding"/>
    <property type="evidence" value="ECO:0007669"/>
    <property type="project" value="UniProtKB-KW"/>
</dbReference>
<keyword evidence="4 7" id="KW-0732">Signal</keyword>
<comment type="subunit">
    <text evidence="5">The complex is composed of two ATP-binding proteins (ModC), two transmembrane proteins (ModB) and a solute-binding protein (ModA).</text>
</comment>
<feature type="binding site" evidence="6">
    <location>
        <position position="61"/>
    </location>
    <ligand>
        <name>molybdate</name>
        <dbReference type="ChEBI" id="CHEBI:36264"/>
    </ligand>
</feature>
<dbReference type="GO" id="GO:1901359">
    <property type="term" value="F:tungstate binding"/>
    <property type="evidence" value="ECO:0007669"/>
    <property type="project" value="UniProtKB-ARBA"/>
</dbReference>
<reference evidence="8 9" key="1">
    <citation type="journal article" date="2015" name="Genome Announc.">
        <title>Complete Genome Sequence of Sedimenticola thiotaurini Strain SIP-G1, a Polyphosphate- and Polyhydroxyalkanoate-Accumulating Sulfur-Oxidizing Gammaproteobacterium Isolated from Salt Marsh Sediments.</title>
        <authorList>
            <person name="Flood B.E."/>
            <person name="Jones D.S."/>
            <person name="Bailey J.V."/>
        </authorList>
    </citation>
    <scope>NUCLEOTIDE SEQUENCE [LARGE SCALE GENOMIC DNA]</scope>
    <source>
        <strain evidence="8 9">SIP-G1</strain>
    </source>
</reference>
<dbReference type="InterPro" id="IPR005950">
    <property type="entry name" value="ModA"/>
</dbReference>
<evidence type="ECO:0000256" key="5">
    <source>
        <dbReference type="ARBA" id="ARBA00062515"/>
    </source>
</evidence>
<dbReference type="PATRIC" id="fig|1543721.4.peg.302"/>
<evidence type="ECO:0000256" key="7">
    <source>
        <dbReference type="SAM" id="SignalP"/>
    </source>
</evidence>
<feature type="signal peptide" evidence="7">
    <location>
        <begin position="1"/>
        <end position="24"/>
    </location>
</feature>
<evidence type="ECO:0000256" key="6">
    <source>
        <dbReference type="PIRSR" id="PIRSR004846-1"/>
    </source>
</evidence>
<dbReference type="RefSeq" id="WP_046858163.1">
    <property type="nucleotide sequence ID" value="NZ_CP011412.1"/>
</dbReference>
<dbReference type="InterPro" id="IPR050682">
    <property type="entry name" value="ModA/WtpA"/>
</dbReference>
<dbReference type="FunFam" id="3.40.190.10:FF:000035">
    <property type="entry name" value="Molybdate ABC transporter substrate-binding protein"/>
    <property type="match status" value="1"/>
</dbReference>
<keyword evidence="2 6" id="KW-0500">Molybdenum</keyword>